<dbReference type="InterPro" id="IPR011009">
    <property type="entry name" value="Kinase-like_dom_sf"/>
</dbReference>
<reference evidence="2" key="1">
    <citation type="submission" date="2017-08" db="EMBL/GenBank/DDBJ databases">
        <authorList>
            <person name="Cuomo C."/>
            <person name="Billmyre B."/>
            <person name="Heitman J."/>
        </authorList>
    </citation>
    <scope>NUCLEOTIDE SEQUENCE</scope>
    <source>
        <strain evidence="2">CBS 12478</strain>
    </source>
</reference>
<dbReference type="KEGG" id="ksn:43592679"/>
<dbReference type="Proteomes" id="UP000322225">
    <property type="component" value="Chromosome 2"/>
</dbReference>
<dbReference type="Gene3D" id="1.10.510.10">
    <property type="entry name" value="Transferase(Phosphotransferase) domain 1"/>
    <property type="match status" value="1"/>
</dbReference>
<feature type="compositionally biased region" description="Acidic residues" evidence="1">
    <location>
        <begin position="400"/>
        <end position="413"/>
    </location>
</feature>
<dbReference type="AlphaFoldDB" id="A0AAJ8MSU9"/>
<feature type="compositionally biased region" description="Low complexity" evidence="1">
    <location>
        <begin position="387"/>
        <end position="399"/>
    </location>
</feature>
<evidence type="ECO:0000313" key="2">
    <source>
        <dbReference type="EMBL" id="WWD16295.1"/>
    </source>
</evidence>
<evidence type="ECO:0000256" key="1">
    <source>
        <dbReference type="SAM" id="MobiDB-lite"/>
    </source>
</evidence>
<accession>A0AAJ8MSU9</accession>
<feature type="region of interest" description="Disordered" evidence="1">
    <location>
        <begin position="345"/>
        <end position="418"/>
    </location>
</feature>
<dbReference type="SUPFAM" id="SSF56112">
    <property type="entry name" value="Protein kinase-like (PK-like)"/>
    <property type="match status" value="1"/>
</dbReference>
<dbReference type="EMBL" id="CP144052">
    <property type="protein sequence ID" value="WWD16295.1"/>
    <property type="molecule type" value="Genomic_DNA"/>
</dbReference>
<evidence type="ECO:0008006" key="4">
    <source>
        <dbReference type="Google" id="ProtNLM"/>
    </source>
</evidence>
<dbReference type="GeneID" id="43592679"/>
<proteinExistence type="predicted"/>
<gene>
    <name evidence="2" type="ORF">CI109_100721</name>
</gene>
<keyword evidence="3" id="KW-1185">Reference proteome</keyword>
<organism evidence="2 3">
    <name type="scientific">Kwoniella shandongensis</name>
    <dbReference type="NCBI Taxonomy" id="1734106"/>
    <lineage>
        <taxon>Eukaryota</taxon>
        <taxon>Fungi</taxon>
        <taxon>Dikarya</taxon>
        <taxon>Basidiomycota</taxon>
        <taxon>Agaricomycotina</taxon>
        <taxon>Tremellomycetes</taxon>
        <taxon>Tremellales</taxon>
        <taxon>Cryptococcaceae</taxon>
        <taxon>Kwoniella</taxon>
    </lineage>
</organism>
<sequence>MSQPHTSPHIASILDIRFAPIPLGQDGLLGGDRMATSSTRSETEAIVRVIRDADNAIHNTAGSLTEAATESEPFKIRFTSTTEILSTIAAKLDTSLSPSAAFPTEQTTTLVRALDLRLANARGTMRSFNSEGKQYDFYQSYIIELCDTLFNTIVDRTKVSSRRWDRSRKLMASGQTDFTGAYTLGLDGSTTRQIPLWEVKRSDHIPLRDILRLRHAASHGGIEIGIDADGSPTVSWPAGSDNVQAIDEMLCQLLVEFDAYNSSLLLFSNWDQYVVFHRIAADHVHMSEIILRDPKSIETDTTLSFYRMDIGIHGNLEWNAGLIVLGLLVAADDATFSGYRRPVERSIPKTIPGKRKSQSSGRRGGSSRQRTDVGESSMGNTESRGEGNSNNQQGSGQIDAEVDPDDSEEDDEVLTPASVNDQSTVLAIRFDIDLHRLVGHSLHDYLSRDWSRICWRVTDTSNSPPNGKVSAPPTTNDKVTLSSYISHGRLFDAFSAEYSGCDPSIPLVAKLVDLESFPSFSSSHDDSSSALAAAMTEVELYRHLSDIQGAVIPRLVNVWMGTSTSPWTGRKGRPAVVMLLTDVGEYAGQWTELNRASVLDLYDQIHRRGVVHNDIRARHIRRDRDGRLRLIDFEGAYRVSVESDACRRERELVTKLLDGEVKEENLCDAMLAV</sequence>
<name>A0AAJ8MSU9_9TREE</name>
<protein>
    <recommendedName>
        <fullName evidence="4">Protein kinase domain-containing protein</fullName>
    </recommendedName>
</protein>
<dbReference type="RefSeq" id="XP_031857193.2">
    <property type="nucleotide sequence ID" value="XM_032008507.2"/>
</dbReference>
<reference evidence="2" key="2">
    <citation type="submission" date="2024-01" db="EMBL/GenBank/DDBJ databases">
        <title>Comparative genomics of Cryptococcus and Kwoniella reveals pathogenesis evolution and contrasting modes of karyotype evolution via chromosome fusion or intercentromeric recombination.</title>
        <authorList>
            <person name="Coelho M.A."/>
            <person name="David-Palma M."/>
            <person name="Shea T."/>
            <person name="Bowers K."/>
            <person name="McGinley-Smith S."/>
            <person name="Mohammad A.W."/>
            <person name="Gnirke A."/>
            <person name="Yurkov A.M."/>
            <person name="Nowrousian M."/>
            <person name="Sun S."/>
            <person name="Cuomo C.A."/>
            <person name="Heitman J."/>
        </authorList>
    </citation>
    <scope>NUCLEOTIDE SEQUENCE</scope>
    <source>
        <strain evidence="2">CBS 12478</strain>
    </source>
</reference>
<evidence type="ECO:0000313" key="3">
    <source>
        <dbReference type="Proteomes" id="UP000322225"/>
    </source>
</evidence>